<comment type="similarity">
    <text evidence="1">Belongs to the glyoxalase I family.</text>
</comment>
<dbReference type="OrthoDB" id="5371818at2759"/>
<name>A0A0C3CWR8_OIDMZ</name>
<dbReference type="InterPro" id="IPR050383">
    <property type="entry name" value="GlyoxalaseI/FosfomycinResist"/>
</dbReference>
<proteinExistence type="inferred from homology"/>
<dbReference type="Proteomes" id="UP000054321">
    <property type="component" value="Unassembled WGS sequence"/>
</dbReference>
<dbReference type="SUPFAM" id="SSF54593">
    <property type="entry name" value="Glyoxalase/Bleomycin resistance protein/Dihydroxybiphenyl dioxygenase"/>
    <property type="match status" value="1"/>
</dbReference>
<feature type="domain" description="VOC" evidence="3">
    <location>
        <begin position="19"/>
        <end position="136"/>
    </location>
</feature>
<accession>A0A0C3CWR8</accession>
<reference evidence="5" key="2">
    <citation type="submission" date="2015-01" db="EMBL/GenBank/DDBJ databases">
        <title>Evolutionary Origins and Diversification of the Mycorrhizal Mutualists.</title>
        <authorList>
            <consortium name="DOE Joint Genome Institute"/>
            <consortium name="Mycorrhizal Genomics Consortium"/>
            <person name="Kohler A."/>
            <person name="Kuo A."/>
            <person name="Nagy L.G."/>
            <person name="Floudas D."/>
            <person name="Copeland A."/>
            <person name="Barry K.W."/>
            <person name="Cichocki N."/>
            <person name="Veneault-Fourrey C."/>
            <person name="LaButti K."/>
            <person name="Lindquist E.A."/>
            <person name="Lipzen A."/>
            <person name="Lundell T."/>
            <person name="Morin E."/>
            <person name="Murat C."/>
            <person name="Riley R."/>
            <person name="Ohm R."/>
            <person name="Sun H."/>
            <person name="Tunlid A."/>
            <person name="Henrissat B."/>
            <person name="Grigoriev I.V."/>
            <person name="Hibbett D.S."/>
            <person name="Martin F."/>
        </authorList>
    </citation>
    <scope>NUCLEOTIDE SEQUENCE [LARGE SCALE GENOMIC DNA]</scope>
    <source>
        <strain evidence="5">Zn</strain>
    </source>
</reference>
<protein>
    <recommendedName>
        <fullName evidence="3">VOC domain-containing protein</fullName>
    </recommendedName>
</protein>
<dbReference type="HOGENOM" id="CLU_098384_0_0_1"/>
<evidence type="ECO:0000256" key="1">
    <source>
        <dbReference type="ARBA" id="ARBA00010363"/>
    </source>
</evidence>
<dbReference type="InterPro" id="IPR004360">
    <property type="entry name" value="Glyas_Fos-R_dOase_dom"/>
</dbReference>
<feature type="region of interest" description="Disordered" evidence="2">
    <location>
        <begin position="174"/>
        <end position="199"/>
    </location>
</feature>
<dbReference type="Gene3D" id="3.10.180.10">
    <property type="entry name" value="2,3-Dihydroxybiphenyl 1,2-Dioxygenase, domain 1"/>
    <property type="match status" value="1"/>
</dbReference>
<dbReference type="EMBL" id="KN832891">
    <property type="protein sequence ID" value="KIM94117.1"/>
    <property type="molecule type" value="Genomic_DNA"/>
</dbReference>
<evidence type="ECO:0000313" key="4">
    <source>
        <dbReference type="EMBL" id="KIM94117.1"/>
    </source>
</evidence>
<organism evidence="4 5">
    <name type="scientific">Oidiodendron maius (strain Zn)</name>
    <dbReference type="NCBI Taxonomy" id="913774"/>
    <lineage>
        <taxon>Eukaryota</taxon>
        <taxon>Fungi</taxon>
        <taxon>Dikarya</taxon>
        <taxon>Ascomycota</taxon>
        <taxon>Pezizomycotina</taxon>
        <taxon>Leotiomycetes</taxon>
        <taxon>Leotiomycetes incertae sedis</taxon>
        <taxon>Myxotrichaceae</taxon>
        <taxon>Oidiodendron</taxon>
    </lineage>
</organism>
<sequence>MSSVTQTQPQRPKVLSPKKLAHVVLRTNNFSAMVQFYKDFLGARSEYENDRAAFLAYDEEHHRIGIFAFEHVEVPKIPSPGLEHIAFTFDNLDDLVTAYEQRKEYNIRPFWSVNHGATTSMYYRDPDGNRLESQVDNFENNEEATAYVRSETYDKNPIGADFDPEELVRRVRSGEDHKAIKRMPDVGPRGFPTLPPTTG</sequence>
<gene>
    <name evidence="4" type="ORF">OIDMADRAFT_136384</name>
</gene>
<evidence type="ECO:0000313" key="5">
    <source>
        <dbReference type="Proteomes" id="UP000054321"/>
    </source>
</evidence>
<dbReference type="PANTHER" id="PTHR21366:SF14">
    <property type="entry name" value="GLYOXALASE DOMAIN-CONTAINING PROTEIN 5"/>
    <property type="match status" value="1"/>
</dbReference>
<dbReference type="PANTHER" id="PTHR21366">
    <property type="entry name" value="GLYOXALASE FAMILY PROTEIN"/>
    <property type="match status" value="1"/>
</dbReference>
<dbReference type="AlphaFoldDB" id="A0A0C3CWR8"/>
<evidence type="ECO:0000259" key="3">
    <source>
        <dbReference type="PROSITE" id="PS51819"/>
    </source>
</evidence>
<dbReference type="PROSITE" id="PS51819">
    <property type="entry name" value="VOC"/>
    <property type="match status" value="1"/>
</dbReference>
<feature type="compositionally biased region" description="Basic and acidic residues" evidence="2">
    <location>
        <begin position="174"/>
        <end position="184"/>
    </location>
</feature>
<evidence type="ECO:0000256" key="2">
    <source>
        <dbReference type="SAM" id="MobiDB-lite"/>
    </source>
</evidence>
<dbReference type="Pfam" id="PF00903">
    <property type="entry name" value="Glyoxalase"/>
    <property type="match status" value="1"/>
</dbReference>
<dbReference type="InterPro" id="IPR029068">
    <property type="entry name" value="Glyas_Bleomycin-R_OHBP_Dase"/>
</dbReference>
<dbReference type="InParanoid" id="A0A0C3CWR8"/>
<reference evidence="4 5" key="1">
    <citation type="submission" date="2014-04" db="EMBL/GenBank/DDBJ databases">
        <authorList>
            <consortium name="DOE Joint Genome Institute"/>
            <person name="Kuo A."/>
            <person name="Martino E."/>
            <person name="Perotto S."/>
            <person name="Kohler A."/>
            <person name="Nagy L.G."/>
            <person name="Floudas D."/>
            <person name="Copeland A."/>
            <person name="Barry K.W."/>
            <person name="Cichocki N."/>
            <person name="Veneault-Fourrey C."/>
            <person name="LaButti K."/>
            <person name="Lindquist E.A."/>
            <person name="Lipzen A."/>
            <person name="Lundell T."/>
            <person name="Morin E."/>
            <person name="Murat C."/>
            <person name="Sun H."/>
            <person name="Tunlid A."/>
            <person name="Henrissat B."/>
            <person name="Grigoriev I.V."/>
            <person name="Hibbett D.S."/>
            <person name="Martin F."/>
            <person name="Nordberg H.P."/>
            <person name="Cantor M.N."/>
            <person name="Hua S.X."/>
        </authorList>
    </citation>
    <scope>NUCLEOTIDE SEQUENCE [LARGE SCALE GENOMIC DNA]</scope>
    <source>
        <strain evidence="4 5">Zn</strain>
    </source>
</reference>
<dbReference type="InterPro" id="IPR037523">
    <property type="entry name" value="VOC_core"/>
</dbReference>
<keyword evidence="5" id="KW-1185">Reference proteome</keyword>